<organism evidence="2 3">
    <name type="scientific">Fusarium torreyae</name>
    <dbReference type="NCBI Taxonomy" id="1237075"/>
    <lineage>
        <taxon>Eukaryota</taxon>
        <taxon>Fungi</taxon>
        <taxon>Dikarya</taxon>
        <taxon>Ascomycota</taxon>
        <taxon>Pezizomycotina</taxon>
        <taxon>Sordariomycetes</taxon>
        <taxon>Hypocreomycetidae</taxon>
        <taxon>Hypocreales</taxon>
        <taxon>Nectriaceae</taxon>
        <taxon>Fusarium</taxon>
    </lineage>
</organism>
<evidence type="ECO:0000256" key="1">
    <source>
        <dbReference type="SAM" id="MobiDB-lite"/>
    </source>
</evidence>
<dbReference type="Proteomes" id="UP001152049">
    <property type="component" value="Unassembled WGS sequence"/>
</dbReference>
<dbReference type="EMBL" id="JAOQAZ010000011">
    <property type="protein sequence ID" value="KAJ4263085.1"/>
    <property type="molecule type" value="Genomic_DNA"/>
</dbReference>
<feature type="compositionally biased region" description="Polar residues" evidence="1">
    <location>
        <begin position="409"/>
        <end position="418"/>
    </location>
</feature>
<dbReference type="OrthoDB" id="4868114at2759"/>
<name>A0A9W8S2F2_9HYPO</name>
<dbReference type="AlphaFoldDB" id="A0A9W8S2F2"/>
<sequence>MGEVFATSALFLKHIQESNGHWEEDDDDDDVVDTESSAFTPSDNFEQLSTEAEDDVFGPAFQPVTSDPNVCNEPCCRHFGEDYKRRSEYVRHADTGFHQLAANLNKILLSSLSSRQAIQAEQQALRSLRCTSPLCSMFGQVFTAAKAFYKHLSEEEHREGWSVKFDDEDLDYKRGKHELPGIELYSNGRKGICINEKCPRLGARFDNYFNAKQHSRSFGHALTEEDLASTEESGEEVWKKSDMHGMDVTEDEASWKCTKQGCKGFGRVIKQIGNARKHFNSDSHLMAEEEVSSSDESHEALEGMEFSKERGSWTCVKPGCKGLGRSFSHTGVAAHNCSIAHATAEEKMTTPTQHPANLLRTPNSASFNPFLTPIEVSDSTIHVSPGSPSAGRGRILVRRPATDPRKRATPSTKTPTTIKLRRSSASKTDMEKRQAELEKRNRDLEDRVAKLEEQMGRVLGTKSPQVPQTPDNRAARVESLSKFVRASFRPTVPMDEDEVMNEDVTEM</sequence>
<feature type="region of interest" description="Disordered" evidence="1">
    <location>
        <begin position="381"/>
        <end position="443"/>
    </location>
</feature>
<keyword evidence="3" id="KW-1185">Reference proteome</keyword>
<proteinExistence type="predicted"/>
<feature type="region of interest" description="Disordered" evidence="1">
    <location>
        <begin position="19"/>
        <end position="40"/>
    </location>
</feature>
<gene>
    <name evidence="2" type="ORF">NW762_006702</name>
</gene>
<accession>A0A9W8S2F2</accession>
<reference evidence="2" key="1">
    <citation type="submission" date="2022-09" db="EMBL/GenBank/DDBJ databases">
        <title>Fusarium specimens isolated from Avocado Roots.</title>
        <authorList>
            <person name="Stajich J."/>
            <person name="Roper C."/>
            <person name="Heimlech-Rivalta G."/>
        </authorList>
    </citation>
    <scope>NUCLEOTIDE SEQUENCE</scope>
    <source>
        <strain evidence="2">CF00136</strain>
    </source>
</reference>
<feature type="compositionally biased region" description="Basic and acidic residues" evidence="1">
    <location>
        <begin position="428"/>
        <end position="443"/>
    </location>
</feature>
<feature type="compositionally biased region" description="Acidic residues" evidence="1">
    <location>
        <begin position="23"/>
        <end position="33"/>
    </location>
</feature>
<protein>
    <submittedName>
        <fullName evidence="2">Uncharacterized protein</fullName>
    </submittedName>
</protein>
<evidence type="ECO:0000313" key="3">
    <source>
        <dbReference type="Proteomes" id="UP001152049"/>
    </source>
</evidence>
<evidence type="ECO:0000313" key="2">
    <source>
        <dbReference type="EMBL" id="KAJ4263085.1"/>
    </source>
</evidence>
<comment type="caution">
    <text evidence="2">The sequence shown here is derived from an EMBL/GenBank/DDBJ whole genome shotgun (WGS) entry which is preliminary data.</text>
</comment>